<keyword evidence="6 7" id="KW-0067">ATP-binding</keyword>
<keyword evidence="10" id="KW-0150">Chloroplast</keyword>
<evidence type="ECO:0000256" key="3">
    <source>
        <dbReference type="ARBA" id="ARBA00022741"/>
    </source>
</evidence>
<feature type="region of interest" description="Disordered" evidence="8">
    <location>
        <begin position="558"/>
        <end position="586"/>
    </location>
</feature>
<proteinExistence type="inferred from homology"/>
<dbReference type="GO" id="GO:0003989">
    <property type="term" value="F:acetyl-CoA carboxylase activity"/>
    <property type="evidence" value="ECO:0007669"/>
    <property type="project" value="InterPro"/>
</dbReference>
<feature type="region of interest" description="Disordered" evidence="8">
    <location>
        <begin position="458"/>
        <end position="496"/>
    </location>
</feature>
<keyword evidence="3 7" id="KW-0547">Nucleotide-binding</keyword>
<dbReference type="RefSeq" id="YP_010045778.1">
    <property type="nucleotide sequence ID" value="NC_054300.1"/>
</dbReference>
<dbReference type="GO" id="GO:0005524">
    <property type="term" value="F:ATP binding"/>
    <property type="evidence" value="ECO:0007669"/>
    <property type="project" value="UniProtKB-KW"/>
</dbReference>
<protein>
    <recommendedName>
        <fullName evidence="7">Acetyl-coenzyme A carboxylase carboxyl transferase subunit beta, chloroplastic</fullName>
        <shortName evidence="7">ACCase subunit beta</shortName>
        <shortName evidence="7">Acetyl-CoA carboxylase carboxyltransferase subunit beta</shortName>
        <ecNumber evidence="7">2.1.3.15</ecNumber>
    </recommendedName>
</protein>
<dbReference type="AlphaFoldDB" id="A0A7S9EYK3"/>
<name>A0A7S9EYK3_9POAL</name>
<keyword evidence="5 7" id="KW-0862">Zinc</keyword>
<dbReference type="GO" id="GO:2001295">
    <property type="term" value="P:malonyl-CoA biosynthetic process"/>
    <property type="evidence" value="ECO:0007669"/>
    <property type="project" value="UniProtKB-UniRule"/>
</dbReference>
<comment type="subunit">
    <text evidence="7">Acetyl-CoA carboxylase is a heterohexamer composed of biotin carboxyl carrier protein, biotin carboxylase and two subunits each of ACCase subunit alpha and ACCase plastid-coded subunit beta (accD).</text>
</comment>
<comment type="catalytic activity">
    <reaction evidence="7">
        <text>N(6)-carboxybiotinyl-L-lysyl-[protein] + acetyl-CoA = N(6)-biotinyl-L-lysyl-[protein] + malonyl-CoA</text>
        <dbReference type="Rhea" id="RHEA:54728"/>
        <dbReference type="Rhea" id="RHEA-COMP:10505"/>
        <dbReference type="Rhea" id="RHEA-COMP:10506"/>
        <dbReference type="ChEBI" id="CHEBI:57288"/>
        <dbReference type="ChEBI" id="CHEBI:57384"/>
        <dbReference type="ChEBI" id="CHEBI:83144"/>
        <dbReference type="ChEBI" id="CHEBI:83145"/>
        <dbReference type="EC" id="2.1.3.15"/>
    </reaction>
</comment>
<feature type="domain" description="CoA carboxyltransferase N-terminal" evidence="9">
    <location>
        <begin position="530"/>
        <end position="795"/>
    </location>
</feature>
<dbReference type="GO" id="GO:0006633">
    <property type="term" value="P:fatty acid biosynthetic process"/>
    <property type="evidence" value="ECO:0007669"/>
    <property type="project" value="UniProtKB-KW"/>
</dbReference>
<evidence type="ECO:0000313" key="10">
    <source>
        <dbReference type="EMBL" id="QPG24653.1"/>
    </source>
</evidence>
<dbReference type="PANTHER" id="PTHR42995:SF5">
    <property type="entry name" value="ACETYL-COENZYME A CARBOXYLASE CARBOXYL TRANSFERASE SUBUNIT BETA, CHLOROPLASTIC"/>
    <property type="match status" value="1"/>
</dbReference>
<evidence type="ECO:0000256" key="4">
    <source>
        <dbReference type="ARBA" id="ARBA00022771"/>
    </source>
</evidence>
<keyword evidence="4 7" id="KW-0863">Zinc-finger</keyword>
<evidence type="ECO:0000256" key="7">
    <source>
        <dbReference type="HAMAP-Rule" id="MF_01395"/>
    </source>
</evidence>
<dbReference type="PANTHER" id="PTHR42995">
    <property type="entry name" value="ACETYL-COENZYME A CARBOXYLASE CARBOXYL TRANSFERASE SUBUNIT BETA, CHLOROPLASTIC"/>
    <property type="match status" value="1"/>
</dbReference>
<sequence length="796" mass="92033">MIFQTFQKYIIQSYSTFPFKKPLPPGRNTLIERVFSSSYDYDSTGIFLKYCLKYGSDTETEQNKKVLKKIIKKFHKDFRSLDKKKEAVDKILNKHSFFSSVIKRTNLLKYNYDFLIRHFYSFSYEYDINIEIGNYIPDILYECKSEIVESIMDMFENDPNNLRNFFHPILVNGFLVLRLKLNPFIPKTIPQTTLGFPNTTWLYSSYEINLYCKKIKKKFAKSPGSYDTNPLTDKITKNKEITNINSENLSSDNNASSQEKVSFNKYKKNRSLLKHQNTEDVFAPYGHLWTFCKNCEKSIYKEYAQKNKYICQHCAFHLPMGSLDRIESLIDSGTWDPTDENMVSIDPYDILRKSLHIEDLKKYFEQCKKSQLSFFLDTDDKLQDKEFDYFDFREIWKMYLCIFYQNQISREIQSNWYLIPFNEVISRVLKIPINDDEYDGFDEEKELQDLLKILPSDEEELDSEGLDPEESTVEQTSAEESTAEQVSAEQMSTNTDEFTAEKSIIKKKPNLKELVQLFFLEEKEVKKDIEARKEIQAKEELEAKEKIEAKKKLEEKEKNLASADDENANQNSEKSTKSKKSEKLQKSEKDIPYIDKVHFSQRKTGLTDAIQTGIGKLDGIPVALAVMDFQFIGGSMGSVVGEKITRLIESARVLGLPIIISCASGGARMQEGSFSLMQMAKISSILLNYPFFNDIFLVSLLTSPTTGGVTASFGMLGDIIIGEPEAYIAFAGKRVIEQVMKIEVPPGIQEAEYLFEKGSLDSIVPRNLLKGVLSELFKFHPSLILKAMRKKRNWRV</sequence>
<comment type="similarity">
    <text evidence="7">Belongs to the AccD/PCCB family.</text>
</comment>
<feature type="binding site" evidence="7">
    <location>
        <position position="314"/>
    </location>
    <ligand>
        <name>Zn(2+)</name>
        <dbReference type="ChEBI" id="CHEBI:29105"/>
    </ligand>
</feature>
<feature type="binding site" evidence="7">
    <location>
        <position position="311"/>
    </location>
    <ligand>
        <name>Zn(2+)</name>
        <dbReference type="ChEBI" id="CHEBI:29105"/>
    </ligand>
</feature>
<dbReference type="InterPro" id="IPR000438">
    <property type="entry name" value="Acetyl_CoA_COase_Trfase_b_su"/>
</dbReference>
<dbReference type="GO" id="GO:0008270">
    <property type="term" value="F:zinc ion binding"/>
    <property type="evidence" value="ECO:0007669"/>
    <property type="project" value="UniProtKB-UniRule"/>
</dbReference>
<feature type="compositionally biased region" description="Acidic residues" evidence="8">
    <location>
        <begin position="458"/>
        <end position="472"/>
    </location>
</feature>
<dbReference type="EC" id="2.1.3.15" evidence="7"/>
<dbReference type="GO" id="GO:0016743">
    <property type="term" value="F:carboxyl- or carbamoyltransferase activity"/>
    <property type="evidence" value="ECO:0007669"/>
    <property type="project" value="UniProtKB-UniRule"/>
</dbReference>
<comment type="cofactor">
    <cofactor evidence="7">
        <name>Zn(2+)</name>
        <dbReference type="ChEBI" id="CHEBI:29105"/>
    </cofactor>
    <text evidence="7">Binds 1 zinc ion per subunit.</text>
</comment>
<dbReference type="InterPro" id="IPR029045">
    <property type="entry name" value="ClpP/crotonase-like_dom_sf"/>
</dbReference>
<feature type="compositionally biased region" description="Polar residues" evidence="8">
    <location>
        <begin position="473"/>
        <end position="496"/>
    </location>
</feature>
<dbReference type="HAMAP" id="MF_01395">
    <property type="entry name" value="AcetylCoA_CT_beta"/>
    <property type="match status" value="1"/>
</dbReference>
<keyword evidence="7" id="KW-0443">Lipid metabolism</keyword>
<dbReference type="InterPro" id="IPR034733">
    <property type="entry name" value="AcCoA_carboxyl_beta"/>
</dbReference>
<keyword evidence="2 7" id="KW-0808">Transferase</keyword>
<evidence type="ECO:0000256" key="6">
    <source>
        <dbReference type="ARBA" id="ARBA00022840"/>
    </source>
</evidence>
<geneLocation type="chloroplast" evidence="10"/>
<dbReference type="GO" id="GO:0009570">
    <property type="term" value="C:chloroplast stroma"/>
    <property type="evidence" value="ECO:0007669"/>
    <property type="project" value="UniProtKB-SubCell"/>
</dbReference>
<dbReference type="Gene3D" id="3.90.226.10">
    <property type="entry name" value="2-enoyl-CoA Hydratase, Chain A, domain 1"/>
    <property type="match status" value="2"/>
</dbReference>
<evidence type="ECO:0000256" key="1">
    <source>
        <dbReference type="ARBA" id="ARBA00011842"/>
    </source>
</evidence>
<comment type="function">
    <text evidence="7">Component of the acetyl coenzyme A carboxylase (ACC) complex. Biotin carboxylase (BC) catalyzes the carboxylation of biotin on its carrier protein (BCCP) and then the CO(2) group is transferred by the transcarboxylase to acetyl-CoA to form malonyl-CoA.</text>
</comment>
<feature type="binding site" evidence="7">
    <location>
        <position position="292"/>
    </location>
    <ligand>
        <name>Zn(2+)</name>
        <dbReference type="ChEBI" id="CHEBI:29105"/>
    </ligand>
</feature>
<gene>
    <name evidence="7 10" type="primary">accD</name>
</gene>
<keyword evidence="7" id="KW-0275">Fatty acid biosynthesis</keyword>
<dbReference type="InterPro" id="IPR011762">
    <property type="entry name" value="COA_CT_N"/>
</dbReference>
<organism evidence="10">
    <name type="scientific">Cyperus exaltatus</name>
    <dbReference type="NCBI Taxonomy" id="1249727"/>
    <lineage>
        <taxon>Eukaryota</taxon>
        <taxon>Viridiplantae</taxon>
        <taxon>Streptophyta</taxon>
        <taxon>Embryophyta</taxon>
        <taxon>Tracheophyta</taxon>
        <taxon>Spermatophyta</taxon>
        <taxon>Magnoliopsida</taxon>
        <taxon>Liliopsida</taxon>
        <taxon>Poales</taxon>
        <taxon>Cyperaceae</taxon>
        <taxon>Cyperoideae</taxon>
        <taxon>Cypereae</taxon>
        <taxon>Cyperus</taxon>
        <taxon>C4 Cyperus</taxon>
        <taxon>Cyperus subgen. Cyperus</taxon>
        <taxon>C4 Cyperus incertae sedis</taxon>
    </lineage>
</organism>
<comment type="pathway">
    <text evidence="7">Lipid metabolism; malonyl-CoA biosynthesis; malonyl-CoA from acetyl-CoA: step 1/1.</text>
</comment>
<dbReference type="PROSITE" id="PS50980">
    <property type="entry name" value="COA_CT_NTER"/>
    <property type="match status" value="1"/>
</dbReference>
<dbReference type="PRINTS" id="PR01070">
    <property type="entry name" value="ACCCTRFRASEB"/>
</dbReference>
<reference evidence="10" key="1">
    <citation type="submission" date="2020-10" db="EMBL/GenBank/DDBJ databases">
        <authorList>
            <person name="Yang L."/>
            <person name="Tang W."/>
        </authorList>
    </citation>
    <scope>NUCLEOTIDE SEQUENCE</scope>
</reference>
<dbReference type="UniPathway" id="UPA00655">
    <property type="reaction ID" value="UER00711"/>
</dbReference>
<dbReference type="Pfam" id="PF01039">
    <property type="entry name" value="Carboxyl_trans"/>
    <property type="match status" value="1"/>
</dbReference>
<keyword evidence="7" id="KW-0444">Lipid biosynthesis</keyword>
<dbReference type="EMBL" id="MW123055">
    <property type="protein sequence ID" value="QPG24653.1"/>
    <property type="molecule type" value="Genomic_DNA"/>
</dbReference>
<feature type="compositionally biased region" description="Basic and acidic residues" evidence="8">
    <location>
        <begin position="574"/>
        <end position="586"/>
    </location>
</feature>
<keyword evidence="7" id="KW-0479">Metal-binding</keyword>
<feature type="zinc finger region" description="C4-type" evidence="7">
    <location>
        <begin position="292"/>
        <end position="314"/>
    </location>
</feature>
<evidence type="ECO:0000256" key="5">
    <source>
        <dbReference type="ARBA" id="ARBA00022833"/>
    </source>
</evidence>
<accession>A0A7S9EYK3</accession>
<evidence type="ECO:0000256" key="2">
    <source>
        <dbReference type="ARBA" id="ARBA00022679"/>
    </source>
</evidence>
<dbReference type="SUPFAM" id="SSF52096">
    <property type="entry name" value="ClpP/crotonase"/>
    <property type="match status" value="2"/>
</dbReference>
<evidence type="ECO:0000259" key="9">
    <source>
        <dbReference type="PROSITE" id="PS50980"/>
    </source>
</evidence>
<feature type="binding site" evidence="7">
    <location>
        <position position="295"/>
    </location>
    <ligand>
        <name>Zn(2+)</name>
        <dbReference type="ChEBI" id="CHEBI:29105"/>
    </ligand>
</feature>
<comment type="subunit">
    <text evidence="1">Acetyl-CoA carboxylase is a heterohexamer composed of biotin carboxyl carrier protein, biotin carboxylase and 2 subunits each of ACCase subunit alpha and ACCase plastid-coded subunit beta (accD).</text>
</comment>
<keyword evidence="10" id="KW-0934">Plastid</keyword>
<comment type="subcellular location">
    <subcellularLocation>
        <location evidence="7">Plastid</location>
        <location evidence="7">Chloroplast stroma</location>
    </subcellularLocation>
</comment>
<evidence type="ECO:0000256" key="8">
    <source>
        <dbReference type="SAM" id="MobiDB-lite"/>
    </source>
</evidence>
<dbReference type="GO" id="GO:0009317">
    <property type="term" value="C:acetyl-CoA carboxylase complex"/>
    <property type="evidence" value="ECO:0007669"/>
    <property type="project" value="InterPro"/>
</dbReference>
<dbReference type="GeneID" id="63655090"/>
<keyword evidence="7" id="KW-0276">Fatty acid metabolism</keyword>